<dbReference type="PANTHER" id="PTHR42208:SF1">
    <property type="entry name" value="HEAVY METAL TRANSPORTER"/>
    <property type="match status" value="1"/>
</dbReference>
<sequence>MESLLPYFSAFIVGLLGGVHCIGMCGGIVSALTFGLPEAKRSSVLSQLPFQVAYNLGRLISYVIAGAIMGGLGVLLAGMMPMQLAQQTLLILAGVFMVLLGLYLAGWWMVLNRVERLGGLLWRRLEPISRRLMPVQSPGRAFVIGMLWGWLPCGLVYTMLINAVSAGGALQGAGLMFAFALGTLPNLLAIGLLAGAAARLARSDTARKVAGITVMLFGIYTLWSAIRLI</sequence>
<dbReference type="KEGG" id="seds:AAY24_01750"/>
<accession>A0A0F7JS47</accession>
<evidence type="ECO:0000313" key="4">
    <source>
        <dbReference type="Proteomes" id="UP000034410"/>
    </source>
</evidence>
<name>A0A0F7JS47_9GAMM</name>
<dbReference type="OrthoDB" id="9798690at2"/>
<feature type="transmembrane region" description="Helical" evidence="1">
    <location>
        <begin position="141"/>
        <end position="161"/>
    </location>
</feature>
<feature type="transmembrane region" description="Helical" evidence="1">
    <location>
        <begin position="173"/>
        <end position="197"/>
    </location>
</feature>
<keyword evidence="1" id="KW-1133">Transmembrane helix</keyword>
<proteinExistence type="predicted"/>
<evidence type="ECO:0000313" key="3">
    <source>
        <dbReference type="EMBL" id="AKH19276.1"/>
    </source>
</evidence>
<dbReference type="InterPro" id="IPR039447">
    <property type="entry name" value="UreH-like_TM_dom"/>
</dbReference>
<feature type="transmembrane region" description="Helical" evidence="1">
    <location>
        <begin position="209"/>
        <end position="226"/>
    </location>
</feature>
<dbReference type="PANTHER" id="PTHR42208">
    <property type="entry name" value="HEAVY METAL TRANSPORTER-RELATED"/>
    <property type="match status" value="1"/>
</dbReference>
<keyword evidence="1" id="KW-0472">Membrane</keyword>
<dbReference type="RefSeq" id="WP_046858215.1">
    <property type="nucleotide sequence ID" value="NZ_CP011412.1"/>
</dbReference>
<evidence type="ECO:0000256" key="1">
    <source>
        <dbReference type="SAM" id="Phobius"/>
    </source>
</evidence>
<feature type="transmembrane region" description="Helical" evidence="1">
    <location>
        <begin position="56"/>
        <end position="77"/>
    </location>
</feature>
<keyword evidence="4" id="KW-1185">Reference proteome</keyword>
<keyword evidence="1" id="KW-0812">Transmembrane</keyword>
<evidence type="ECO:0000259" key="2">
    <source>
        <dbReference type="Pfam" id="PF13386"/>
    </source>
</evidence>
<gene>
    <name evidence="3" type="ORF">AAY24_01750</name>
</gene>
<dbReference type="Proteomes" id="UP000034410">
    <property type="component" value="Chromosome"/>
</dbReference>
<dbReference type="EMBL" id="CP011412">
    <property type="protein sequence ID" value="AKH19276.1"/>
    <property type="molecule type" value="Genomic_DNA"/>
</dbReference>
<feature type="transmembrane region" description="Helical" evidence="1">
    <location>
        <begin position="7"/>
        <end position="36"/>
    </location>
</feature>
<dbReference type="PATRIC" id="fig|1543721.4.peg.371"/>
<organism evidence="3 4">
    <name type="scientific">Sedimenticola thiotaurini</name>
    <dbReference type="NCBI Taxonomy" id="1543721"/>
    <lineage>
        <taxon>Bacteria</taxon>
        <taxon>Pseudomonadati</taxon>
        <taxon>Pseudomonadota</taxon>
        <taxon>Gammaproteobacteria</taxon>
        <taxon>Chromatiales</taxon>
        <taxon>Sedimenticolaceae</taxon>
        <taxon>Sedimenticola</taxon>
    </lineage>
</organism>
<dbReference type="AlphaFoldDB" id="A0A0F7JS47"/>
<reference evidence="3 4" key="1">
    <citation type="journal article" date="2015" name="Genome Announc.">
        <title>Complete Genome Sequence of Sedimenticola thiotaurini Strain SIP-G1, a Polyphosphate- and Polyhydroxyalkanoate-Accumulating Sulfur-Oxidizing Gammaproteobacterium Isolated from Salt Marsh Sediments.</title>
        <authorList>
            <person name="Flood B.E."/>
            <person name="Jones D.S."/>
            <person name="Bailey J.V."/>
        </authorList>
    </citation>
    <scope>NUCLEOTIDE SEQUENCE [LARGE SCALE GENOMIC DNA]</scope>
    <source>
        <strain evidence="3 4">SIP-G1</strain>
    </source>
</reference>
<feature type="transmembrane region" description="Helical" evidence="1">
    <location>
        <begin position="89"/>
        <end position="110"/>
    </location>
</feature>
<feature type="domain" description="Urease accessory protein UreH-like transmembrane" evidence="2">
    <location>
        <begin position="10"/>
        <end position="220"/>
    </location>
</feature>
<protein>
    <submittedName>
        <fullName evidence="3">Membrane protein</fullName>
    </submittedName>
</protein>
<dbReference type="Pfam" id="PF13386">
    <property type="entry name" value="DsbD_2"/>
    <property type="match status" value="1"/>
</dbReference>